<comment type="caution">
    <text evidence="1">The sequence shown here is derived from an EMBL/GenBank/DDBJ whole genome shotgun (WGS) entry which is preliminary data.</text>
</comment>
<dbReference type="AlphaFoldDB" id="A0A0R1L8P9"/>
<proteinExistence type="predicted"/>
<dbReference type="Proteomes" id="UP000051581">
    <property type="component" value="Unassembled WGS sequence"/>
</dbReference>
<accession>A0A0R1L8P9</accession>
<keyword evidence="2" id="KW-1185">Reference proteome</keyword>
<dbReference type="PATRIC" id="fig|1423808.3.peg.2391"/>
<evidence type="ECO:0000313" key="2">
    <source>
        <dbReference type="Proteomes" id="UP000051581"/>
    </source>
</evidence>
<gene>
    <name evidence="1" type="ORF">FD17_GL002349</name>
</gene>
<evidence type="ECO:0000313" key="1">
    <source>
        <dbReference type="EMBL" id="KRK88658.1"/>
    </source>
</evidence>
<protein>
    <submittedName>
        <fullName evidence="1">Uncharacterized protein</fullName>
    </submittedName>
</protein>
<organism evidence="1 2">
    <name type="scientific">Lentilactobacillus sunkii DSM 19904</name>
    <dbReference type="NCBI Taxonomy" id="1423808"/>
    <lineage>
        <taxon>Bacteria</taxon>
        <taxon>Bacillati</taxon>
        <taxon>Bacillota</taxon>
        <taxon>Bacilli</taxon>
        <taxon>Lactobacillales</taxon>
        <taxon>Lactobacillaceae</taxon>
        <taxon>Lentilactobacillus</taxon>
    </lineage>
</organism>
<dbReference type="RefSeq" id="WP_057824639.1">
    <property type="nucleotide sequence ID" value="NZ_AZEA01000007.1"/>
</dbReference>
<sequence>MQLKTAKNYLLLTERIGKKPMLRTRFTAQAYFVFGALLDLMDQDILEIDDSIKIADQSKFDGLPSYLDGLKQRITEAIDKDDDLVHSLDMITSWDVANEIYDGVGEKLLAEKLVEEKSVKTNLDTHTIYLPTDDARAQVVEYLSMEMQSSTIEGAAISLVVILEQMDALKWLFSDKEELANLTNSFRQNMAGNSVYAKEKQLAKTAQDIITKKKFWFDSWLS</sequence>
<dbReference type="EMBL" id="AZEA01000007">
    <property type="protein sequence ID" value="KRK88658.1"/>
    <property type="molecule type" value="Genomic_DNA"/>
</dbReference>
<reference evidence="1 2" key="1">
    <citation type="journal article" date="2015" name="Genome Announc.">
        <title>Expanding the biotechnology potential of lactobacilli through comparative genomics of 213 strains and associated genera.</title>
        <authorList>
            <person name="Sun Z."/>
            <person name="Harris H.M."/>
            <person name="McCann A."/>
            <person name="Guo C."/>
            <person name="Argimon S."/>
            <person name="Zhang W."/>
            <person name="Yang X."/>
            <person name="Jeffery I.B."/>
            <person name="Cooney J.C."/>
            <person name="Kagawa T.F."/>
            <person name="Liu W."/>
            <person name="Song Y."/>
            <person name="Salvetti E."/>
            <person name="Wrobel A."/>
            <person name="Rasinkangas P."/>
            <person name="Parkhill J."/>
            <person name="Rea M.C."/>
            <person name="O'Sullivan O."/>
            <person name="Ritari J."/>
            <person name="Douillard F.P."/>
            <person name="Paul Ross R."/>
            <person name="Yang R."/>
            <person name="Briner A.E."/>
            <person name="Felis G.E."/>
            <person name="de Vos W.M."/>
            <person name="Barrangou R."/>
            <person name="Klaenhammer T.R."/>
            <person name="Caufield P.W."/>
            <person name="Cui Y."/>
            <person name="Zhang H."/>
            <person name="O'Toole P.W."/>
        </authorList>
    </citation>
    <scope>NUCLEOTIDE SEQUENCE [LARGE SCALE GENOMIC DNA]</scope>
    <source>
        <strain evidence="1 2">DSM 19904</strain>
    </source>
</reference>
<dbReference type="OrthoDB" id="2290515at2"/>
<name>A0A0R1L8P9_9LACO</name>